<feature type="domain" description="Ribosome-assembly protein 3 C-terminal" evidence="9">
    <location>
        <begin position="117"/>
        <end position="162"/>
    </location>
</feature>
<evidence type="ECO:0000256" key="3">
    <source>
        <dbReference type="ARBA" id="ARBA00006256"/>
    </source>
</evidence>
<comment type="similarity">
    <text evidence="3">Belongs to the RSA3 family.</text>
</comment>
<evidence type="ECO:0000256" key="1">
    <source>
        <dbReference type="ARBA" id="ARBA00003035"/>
    </source>
</evidence>
<evidence type="ECO:0000256" key="6">
    <source>
        <dbReference type="ARBA" id="ARBA00023242"/>
    </source>
</evidence>
<comment type="function">
    <text evidence="1">Required for efficient biogenesis of the 60S ribosomal subunit.</text>
</comment>
<evidence type="ECO:0000313" key="11">
    <source>
        <dbReference type="Proteomes" id="UP000276864"/>
    </source>
</evidence>
<dbReference type="Proteomes" id="UP000276864">
    <property type="component" value="Unassembled WGS sequence"/>
</dbReference>
<dbReference type="PANTHER" id="PTHR28127">
    <property type="entry name" value="RIBOSOME ASSEMBLY PROTEIN 3"/>
    <property type="match status" value="1"/>
</dbReference>
<comment type="subcellular location">
    <subcellularLocation>
        <location evidence="2">Nucleus</location>
        <location evidence="2">Nucleolus</location>
    </subcellularLocation>
</comment>
<dbReference type="GO" id="GO:0000027">
    <property type="term" value="P:ribosomal large subunit assembly"/>
    <property type="evidence" value="ECO:0007669"/>
    <property type="project" value="TreeGrafter"/>
</dbReference>
<name>A0A3M7AP80_HORWE</name>
<gene>
    <name evidence="10" type="ORF">D0866_08774</name>
</gene>
<proteinExistence type="inferred from homology"/>
<evidence type="ECO:0000256" key="4">
    <source>
        <dbReference type="ARBA" id="ARBA00015339"/>
    </source>
</evidence>
<evidence type="ECO:0000256" key="8">
    <source>
        <dbReference type="SAM" id="MobiDB-lite"/>
    </source>
</evidence>
<evidence type="ECO:0000256" key="7">
    <source>
        <dbReference type="ARBA" id="ARBA00023274"/>
    </source>
</evidence>
<dbReference type="GO" id="GO:0005730">
    <property type="term" value="C:nucleolus"/>
    <property type="evidence" value="ECO:0007669"/>
    <property type="project" value="UniProtKB-SubCell"/>
</dbReference>
<keyword evidence="5" id="KW-0690">Ribosome biogenesis</keyword>
<evidence type="ECO:0000259" key="9">
    <source>
        <dbReference type="Pfam" id="PF14615"/>
    </source>
</evidence>
<organism evidence="10 11">
    <name type="scientific">Hortaea werneckii</name>
    <name type="common">Black yeast</name>
    <name type="synonym">Cladosporium werneckii</name>
    <dbReference type="NCBI Taxonomy" id="91943"/>
    <lineage>
        <taxon>Eukaryota</taxon>
        <taxon>Fungi</taxon>
        <taxon>Dikarya</taxon>
        <taxon>Ascomycota</taxon>
        <taxon>Pezizomycotina</taxon>
        <taxon>Dothideomycetes</taxon>
        <taxon>Dothideomycetidae</taxon>
        <taxon>Mycosphaerellales</taxon>
        <taxon>Teratosphaeriaceae</taxon>
        <taxon>Hortaea</taxon>
    </lineage>
</organism>
<sequence>MFTPEASKLGMSTASLSGSVMKKKMVDVTEEEVKTYQRKAGRRKGVTEALRAAVEGKGVKVVHSDSDSGNSNSTSTPKYKSTTAAKAPDSPDSHADDSSVASEPVFTKKHINPDQAFEEFYLRQATKEFANDLDKLRSASDFKASSVPMLIDALKQGTVCFSREERAKVGSAAEAKAAD</sequence>
<dbReference type="EMBL" id="QWIM01000984">
    <property type="protein sequence ID" value="RMY29332.1"/>
    <property type="molecule type" value="Genomic_DNA"/>
</dbReference>
<feature type="region of interest" description="Disordered" evidence="8">
    <location>
        <begin position="1"/>
        <end position="108"/>
    </location>
</feature>
<feature type="compositionally biased region" description="Low complexity" evidence="8">
    <location>
        <begin position="67"/>
        <end position="76"/>
    </location>
</feature>
<evidence type="ECO:0000313" key="10">
    <source>
        <dbReference type="EMBL" id="RMY29332.1"/>
    </source>
</evidence>
<accession>A0A3M7AP80</accession>
<evidence type="ECO:0000256" key="5">
    <source>
        <dbReference type="ARBA" id="ARBA00022517"/>
    </source>
</evidence>
<dbReference type="InterPro" id="IPR028217">
    <property type="entry name" value="Rsa3_C"/>
</dbReference>
<dbReference type="InterPro" id="IPR051898">
    <property type="entry name" value="Ribosome_Assembly_3"/>
</dbReference>
<dbReference type="AlphaFoldDB" id="A0A3M7AP80"/>
<dbReference type="Pfam" id="PF14615">
    <property type="entry name" value="Rsa3"/>
    <property type="match status" value="1"/>
</dbReference>
<protein>
    <recommendedName>
        <fullName evidence="4">Ribosome assembly protein 3</fullName>
    </recommendedName>
</protein>
<reference evidence="10 11" key="1">
    <citation type="journal article" date="2018" name="BMC Genomics">
        <title>Genomic evidence for intraspecific hybridization in a clonal and extremely halotolerant yeast.</title>
        <authorList>
            <person name="Gostincar C."/>
            <person name="Stajich J.E."/>
            <person name="Zupancic J."/>
            <person name="Zalar P."/>
            <person name="Gunde-Cimerman N."/>
        </authorList>
    </citation>
    <scope>NUCLEOTIDE SEQUENCE [LARGE SCALE GENOMIC DNA]</scope>
    <source>
        <strain evidence="10 11">EXF-6651</strain>
    </source>
</reference>
<feature type="compositionally biased region" description="Basic and acidic residues" evidence="8">
    <location>
        <begin position="24"/>
        <end position="35"/>
    </location>
</feature>
<dbReference type="VEuPathDB" id="FungiDB:BTJ68_01316"/>
<dbReference type="PANTHER" id="PTHR28127:SF1">
    <property type="entry name" value="RIBOSOME ASSEMBLY PROTEIN 3"/>
    <property type="match status" value="1"/>
</dbReference>
<comment type="caution">
    <text evidence="10">The sequence shown here is derived from an EMBL/GenBank/DDBJ whole genome shotgun (WGS) entry which is preliminary data.</text>
</comment>
<keyword evidence="7" id="KW-0687">Ribonucleoprotein</keyword>
<keyword evidence="6" id="KW-0539">Nucleus</keyword>
<dbReference type="GO" id="GO:0030687">
    <property type="term" value="C:preribosome, large subunit precursor"/>
    <property type="evidence" value="ECO:0007669"/>
    <property type="project" value="TreeGrafter"/>
</dbReference>
<evidence type="ECO:0000256" key="2">
    <source>
        <dbReference type="ARBA" id="ARBA00004604"/>
    </source>
</evidence>